<reference evidence="1" key="1">
    <citation type="submission" date="2024-05" db="EMBL/GenBank/DDBJ databases">
        <title>Isolation and characterization of Sporomusa carbonis sp. nov., a carboxydotrophic hydrogenogen in the genus of Sporomusa isolated from a charcoal burning pile.</title>
        <authorList>
            <person name="Boeer T."/>
            <person name="Rosenbaum F."/>
            <person name="Eysell L."/>
            <person name="Mueller V."/>
            <person name="Daniel R."/>
            <person name="Poehlein A."/>
        </authorList>
    </citation>
    <scope>NUCLEOTIDE SEQUENCE [LARGE SCALE GENOMIC DNA]</scope>
    <source>
        <strain evidence="1">DSM 10669</strain>
    </source>
</reference>
<evidence type="ECO:0000313" key="2">
    <source>
        <dbReference type="Proteomes" id="UP000216752"/>
    </source>
</evidence>
<protein>
    <recommendedName>
        <fullName evidence="3">DUF4183 domain-containing protein</fullName>
    </recommendedName>
</protein>
<accession>A0ABZ3IIC8</accession>
<keyword evidence="2" id="KW-1185">Reference proteome</keyword>
<name>A0ABZ3IIC8_9FIRM</name>
<dbReference type="RefSeq" id="WP_094603462.1">
    <property type="nucleotide sequence ID" value="NZ_CP155573.1"/>
</dbReference>
<gene>
    <name evidence="1" type="ORF">SPSIL_015190</name>
</gene>
<dbReference type="Proteomes" id="UP000216752">
    <property type="component" value="Chromosome"/>
</dbReference>
<sequence>MATPTINAMRVIDFVSASANTTKTYDFPCVYGLKIENDGASAIALAVNGITISIPANKTLEEAFVPTDTFTITATTAFRCYVRGA</sequence>
<evidence type="ECO:0000313" key="1">
    <source>
        <dbReference type="EMBL" id="XFO65409.1"/>
    </source>
</evidence>
<organism evidence="1 2">
    <name type="scientific">Sporomusa silvacetica DSM 10669</name>
    <dbReference type="NCBI Taxonomy" id="1123289"/>
    <lineage>
        <taxon>Bacteria</taxon>
        <taxon>Bacillati</taxon>
        <taxon>Bacillota</taxon>
        <taxon>Negativicutes</taxon>
        <taxon>Selenomonadales</taxon>
        <taxon>Sporomusaceae</taxon>
        <taxon>Sporomusa</taxon>
    </lineage>
</organism>
<proteinExistence type="predicted"/>
<dbReference type="EMBL" id="CP155573">
    <property type="protein sequence ID" value="XFO65409.1"/>
    <property type="molecule type" value="Genomic_DNA"/>
</dbReference>
<evidence type="ECO:0008006" key="3">
    <source>
        <dbReference type="Google" id="ProtNLM"/>
    </source>
</evidence>